<dbReference type="InterPro" id="IPR022168">
    <property type="entry name" value="GARIL-like_Rab2B-bd"/>
</dbReference>
<dbReference type="GeneTree" id="ENSGT00980000202393"/>
<keyword evidence="5" id="KW-1185">Reference proteome</keyword>
<dbReference type="Ensembl" id="ENSECRT00000031101.1">
    <property type="protein sequence ID" value="ENSECRP00000030457.1"/>
    <property type="gene ID" value="ENSECRG00000020658.1"/>
</dbReference>
<reference evidence="4" key="3">
    <citation type="submission" date="2025-09" db="UniProtKB">
        <authorList>
            <consortium name="Ensembl"/>
        </authorList>
    </citation>
    <scope>IDENTIFICATION</scope>
</reference>
<evidence type="ECO:0000256" key="2">
    <source>
        <dbReference type="SAM" id="MobiDB-lite"/>
    </source>
</evidence>
<reference evidence="4" key="1">
    <citation type="submission" date="2021-06" db="EMBL/GenBank/DDBJ databases">
        <authorList>
            <consortium name="Wellcome Sanger Institute Data Sharing"/>
        </authorList>
    </citation>
    <scope>NUCLEOTIDE SEQUENCE [LARGE SCALE GENOMIC DNA]</scope>
</reference>
<proteinExistence type="inferred from homology"/>
<dbReference type="PANTHER" id="PTHR22574:SF14">
    <property type="entry name" value="INTEGRAL MEMBRANE PROTEIN"/>
    <property type="match status" value="1"/>
</dbReference>
<feature type="compositionally biased region" description="Basic and acidic residues" evidence="2">
    <location>
        <begin position="207"/>
        <end position="220"/>
    </location>
</feature>
<dbReference type="Proteomes" id="UP000694620">
    <property type="component" value="Chromosome 16"/>
</dbReference>
<dbReference type="Pfam" id="PF12480">
    <property type="entry name" value="GARIL_Rab2_bd"/>
    <property type="match status" value="1"/>
</dbReference>
<name>A0A8C4TEN3_ERPCA</name>
<feature type="region of interest" description="Disordered" evidence="2">
    <location>
        <begin position="179"/>
        <end position="220"/>
    </location>
</feature>
<dbReference type="PANTHER" id="PTHR22574">
    <property type="match status" value="1"/>
</dbReference>
<feature type="domain" description="Golgi associated RAB2 interactor protein-like Rab2B-binding" evidence="3">
    <location>
        <begin position="129"/>
        <end position="177"/>
    </location>
</feature>
<comment type="similarity">
    <text evidence="1">Belongs to the GARIN family.</text>
</comment>
<organism evidence="4 5">
    <name type="scientific">Erpetoichthys calabaricus</name>
    <name type="common">Rope fish</name>
    <name type="synonym">Calamoichthys calabaricus</name>
    <dbReference type="NCBI Taxonomy" id="27687"/>
    <lineage>
        <taxon>Eukaryota</taxon>
        <taxon>Metazoa</taxon>
        <taxon>Chordata</taxon>
        <taxon>Craniata</taxon>
        <taxon>Vertebrata</taxon>
        <taxon>Euteleostomi</taxon>
        <taxon>Actinopterygii</taxon>
        <taxon>Polypteriformes</taxon>
        <taxon>Polypteridae</taxon>
        <taxon>Erpetoichthys</taxon>
    </lineage>
</organism>
<dbReference type="AlphaFoldDB" id="A0A8C4TEN3"/>
<sequence>PLENENYIFFCAVWLASFNLTCQGKLWHIIKKENILPFCDSFIFESDFVEVTETGQVSSLSGGFQSITVGVTSSDPKLSGPDTLLLAKAVNRYKRAASEGQGGQRHTNKIKVTQLELKRAFILIGEAGISVHNLERRELKVKLDTGQIFYLQLCVPVELEKVVFDQWIVLVNKLTSSKFPKETKQPQAPDEQNGDRSASAATVGIAYEDKTEKNNRERKR</sequence>
<accession>A0A8C4TEN3</accession>
<reference evidence="4" key="2">
    <citation type="submission" date="2025-08" db="UniProtKB">
        <authorList>
            <consortium name="Ensembl"/>
        </authorList>
    </citation>
    <scope>IDENTIFICATION</scope>
</reference>
<evidence type="ECO:0000313" key="5">
    <source>
        <dbReference type="Proteomes" id="UP000694620"/>
    </source>
</evidence>
<dbReference type="GO" id="GO:0005634">
    <property type="term" value="C:nucleus"/>
    <property type="evidence" value="ECO:0007669"/>
    <property type="project" value="TreeGrafter"/>
</dbReference>
<evidence type="ECO:0000313" key="4">
    <source>
        <dbReference type="Ensembl" id="ENSECRP00000030457.1"/>
    </source>
</evidence>
<evidence type="ECO:0000256" key="1">
    <source>
        <dbReference type="ARBA" id="ARBA00038379"/>
    </source>
</evidence>
<evidence type="ECO:0000259" key="3">
    <source>
        <dbReference type="Pfam" id="PF12480"/>
    </source>
</evidence>
<protein>
    <recommendedName>
        <fullName evidence="3">Golgi associated RAB2 interactor protein-like Rab2B-binding domain-containing protein</fullName>
    </recommendedName>
</protein>